<gene>
    <name evidence="3" type="ORF">C5746_41300</name>
</gene>
<evidence type="ECO:0000313" key="3">
    <source>
        <dbReference type="EMBL" id="AXE83324.1"/>
    </source>
</evidence>
<dbReference type="EMBL" id="CP027306">
    <property type="protein sequence ID" value="AXE83324.1"/>
    <property type="molecule type" value="Genomic_DNA"/>
</dbReference>
<sequence length="140" mass="14845">MRSSRLPGGQSSGVRSASSPLPQGKQESPGSSRESTSTSQALAVGHRPVVLGAVWAVLAWGGEGASLVVAGTVLLVVSVVMAILLLMPINSRVATWSHEGAPADWKQQMGRWDRFHHARVSVIVLAFALFTVALVQRPLR</sequence>
<dbReference type="Proteomes" id="UP000252698">
    <property type="component" value="Chromosome"/>
</dbReference>
<dbReference type="AlphaFoldDB" id="A0A2Z5JSR6"/>
<name>A0A2Z5JSR6_STRAR</name>
<evidence type="ECO:0008006" key="5">
    <source>
        <dbReference type="Google" id="ProtNLM"/>
    </source>
</evidence>
<reference evidence="3 4" key="1">
    <citation type="journal article" date="2018" name="Front. Microbiol.">
        <title>Genome Sequencing of Streptomyces atratus SCSIOZH16 and Activation Production of Nocardamine via Metabolic Engineering.</title>
        <authorList>
            <person name="Li Y."/>
            <person name="Zhang C."/>
            <person name="Liu C."/>
            <person name="Ju J."/>
            <person name="Ma J."/>
        </authorList>
    </citation>
    <scope>NUCLEOTIDE SEQUENCE [LARGE SCALE GENOMIC DNA]</scope>
    <source>
        <strain evidence="3 4">SCSIO_ZH16</strain>
    </source>
</reference>
<keyword evidence="2" id="KW-1133">Transmembrane helix</keyword>
<feature type="compositionally biased region" description="Low complexity" evidence="1">
    <location>
        <begin position="27"/>
        <end position="39"/>
    </location>
</feature>
<feature type="compositionally biased region" description="Polar residues" evidence="1">
    <location>
        <begin position="12"/>
        <end position="21"/>
    </location>
</feature>
<evidence type="ECO:0000256" key="1">
    <source>
        <dbReference type="SAM" id="MobiDB-lite"/>
    </source>
</evidence>
<protein>
    <recommendedName>
        <fullName evidence="5">DUF1772 domain-containing protein</fullName>
    </recommendedName>
</protein>
<keyword evidence="2" id="KW-0472">Membrane</keyword>
<feature type="region of interest" description="Disordered" evidence="1">
    <location>
        <begin position="1"/>
        <end position="41"/>
    </location>
</feature>
<keyword evidence="2" id="KW-0812">Transmembrane</keyword>
<dbReference type="KEGG" id="sata:C5746_41300"/>
<accession>A0A2Z5JSR6</accession>
<evidence type="ECO:0000256" key="2">
    <source>
        <dbReference type="SAM" id="Phobius"/>
    </source>
</evidence>
<feature type="transmembrane region" description="Helical" evidence="2">
    <location>
        <begin position="67"/>
        <end position="87"/>
    </location>
</feature>
<proteinExistence type="predicted"/>
<feature type="transmembrane region" description="Helical" evidence="2">
    <location>
        <begin position="116"/>
        <end position="135"/>
    </location>
</feature>
<evidence type="ECO:0000313" key="4">
    <source>
        <dbReference type="Proteomes" id="UP000252698"/>
    </source>
</evidence>
<dbReference type="Pfam" id="PF08592">
    <property type="entry name" value="Anthrone_oxy"/>
    <property type="match status" value="1"/>
</dbReference>
<dbReference type="InterPro" id="IPR013901">
    <property type="entry name" value="Anthrone_oxy"/>
</dbReference>
<organism evidence="3 4">
    <name type="scientific">Streptomyces atratus</name>
    <dbReference type="NCBI Taxonomy" id="1893"/>
    <lineage>
        <taxon>Bacteria</taxon>
        <taxon>Bacillati</taxon>
        <taxon>Actinomycetota</taxon>
        <taxon>Actinomycetes</taxon>
        <taxon>Kitasatosporales</taxon>
        <taxon>Streptomycetaceae</taxon>
        <taxon>Streptomyces</taxon>
    </lineage>
</organism>